<proteinExistence type="predicted"/>
<dbReference type="Proteomes" id="UP000011777">
    <property type="component" value="Unassembled WGS sequence"/>
</dbReference>
<reference evidence="2 3" key="1">
    <citation type="submission" date="2013-02" db="EMBL/GenBank/DDBJ databases">
        <title>Genome sequence of Candida maltosa Xu316, a potential industrial strain for xylitol and ethanol production.</title>
        <authorList>
            <person name="Yu J."/>
            <person name="Wang Q."/>
            <person name="Geng X."/>
            <person name="Bao W."/>
            <person name="He P."/>
            <person name="Cai J."/>
        </authorList>
    </citation>
    <scope>NUCLEOTIDE SEQUENCE [LARGE SCALE GENOMIC DNA]</scope>
    <source>
        <strain evidence="3">Xu316</strain>
    </source>
</reference>
<evidence type="ECO:0000313" key="2">
    <source>
        <dbReference type="EMBL" id="EMG48848.1"/>
    </source>
</evidence>
<evidence type="ECO:0000256" key="1">
    <source>
        <dbReference type="SAM" id="MobiDB-lite"/>
    </source>
</evidence>
<comment type="caution">
    <text evidence="2">The sequence shown here is derived from an EMBL/GenBank/DDBJ whole genome shotgun (WGS) entry which is preliminary data.</text>
</comment>
<feature type="region of interest" description="Disordered" evidence="1">
    <location>
        <begin position="99"/>
        <end position="128"/>
    </location>
</feature>
<protein>
    <submittedName>
        <fullName evidence="2">Uncharacterized protein</fullName>
    </submittedName>
</protein>
<gene>
    <name evidence="2" type="ORF">G210_0513</name>
</gene>
<sequence length="238" mass="27231">MSSGQNTIAAHTRIDSRSTDTNYTKIVTFTDDSKLPTSIPFLNHLSQRQPQHQHQQPPQTTDNILDIDSLGKKLVNRLLSLGILSSSFILNENLSDVSSASISDTESENSRKRPRSSNESEKSRKRYNCKMDLELNQNDKKYNVRLRLVYESKSSTNLISNGTSTSTNHGDFDTTPYNLYVTYDELINYLRDKIFLTDRNRNLHGIESKINILLRLKVFKCFINGQEFDASKCLKDDN</sequence>
<dbReference type="HOGENOM" id="CLU_1165695_0_0_1"/>
<name>M3J9P7_CANMX</name>
<evidence type="ECO:0000313" key="3">
    <source>
        <dbReference type="Proteomes" id="UP000011777"/>
    </source>
</evidence>
<keyword evidence="3" id="KW-1185">Reference proteome</keyword>
<dbReference type="OrthoDB" id="4026095at2759"/>
<organism evidence="2 3">
    <name type="scientific">Candida maltosa (strain Xu316)</name>
    <name type="common">Yeast</name>
    <dbReference type="NCBI Taxonomy" id="1245528"/>
    <lineage>
        <taxon>Eukaryota</taxon>
        <taxon>Fungi</taxon>
        <taxon>Dikarya</taxon>
        <taxon>Ascomycota</taxon>
        <taxon>Saccharomycotina</taxon>
        <taxon>Pichiomycetes</taxon>
        <taxon>Debaryomycetaceae</taxon>
        <taxon>Candida/Lodderomyces clade</taxon>
        <taxon>Candida</taxon>
    </lineage>
</organism>
<feature type="compositionally biased region" description="Basic and acidic residues" evidence="1">
    <location>
        <begin position="108"/>
        <end position="122"/>
    </location>
</feature>
<dbReference type="AlphaFoldDB" id="M3J9P7"/>
<accession>M3J9P7</accession>
<dbReference type="EMBL" id="AOGT01000946">
    <property type="protein sequence ID" value="EMG48848.1"/>
    <property type="molecule type" value="Genomic_DNA"/>
</dbReference>